<evidence type="ECO:0000256" key="9">
    <source>
        <dbReference type="ARBA" id="ARBA00023065"/>
    </source>
</evidence>
<keyword evidence="8 13" id="KW-1133">Transmembrane helix</keyword>
<dbReference type="GO" id="GO:0045259">
    <property type="term" value="C:proton-transporting ATP synthase complex"/>
    <property type="evidence" value="ECO:0007669"/>
    <property type="project" value="UniProtKB-KW"/>
</dbReference>
<keyword evidence="4 12" id="KW-0813">Transport</keyword>
<keyword evidence="11 13" id="KW-0472">Membrane</keyword>
<comment type="subunit">
    <text evidence="3">F-type ATPases have 2 components, CF(1) - the catalytic core - and CF(0) - the membrane proton channel.</text>
</comment>
<dbReference type="Pfam" id="PF00895">
    <property type="entry name" value="ATP-synt_8"/>
    <property type="match status" value="1"/>
</dbReference>
<evidence type="ECO:0000256" key="5">
    <source>
        <dbReference type="ARBA" id="ARBA00022547"/>
    </source>
</evidence>
<keyword evidence="10 12" id="KW-0496">Mitochondrion</keyword>
<gene>
    <name evidence="14" type="primary">atp8</name>
</gene>
<evidence type="ECO:0000256" key="11">
    <source>
        <dbReference type="ARBA" id="ARBA00023136"/>
    </source>
</evidence>
<dbReference type="AlphaFoldDB" id="A0A0S2M850"/>
<dbReference type="GO" id="GO:0031966">
    <property type="term" value="C:mitochondrial membrane"/>
    <property type="evidence" value="ECO:0007669"/>
    <property type="project" value="UniProtKB-SubCell"/>
</dbReference>
<sequence>MPQMAPMNWLMLFIYTIIIFLMFNILNYYSFFYMFKNMKIYNKTYKFNHKINWKW</sequence>
<keyword evidence="6 12" id="KW-0812">Transmembrane</keyword>
<comment type="similarity">
    <text evidence="2 12">Belongs to the ATPase protein 8 family.</text>
</comment>
<keyword evidence="7 12" id="KW-0375">Hydrogen ion transport</keyword>
<protein>
    <recommendedName>
        <fullName evidence="12">ATP synthase complex subunit 8</fullName>
    </recommendedName>
</protein>
<evidence type="ECO:0000256" key="12">
    <source>
        <dbReference type="RuleBase" id="RU003661"/>
    </source>
</evidence>
<evidence type="ECO:0000256" key="1">
    <source>
        <dbReference type="ARBA" id="ARBA00004304"/>
    </source>
</evidence>
<keyword evidence="5 12" id="KW-0138">CF(0)</keyword>
<evidence type="ECO:0000256" key="4">
    <source>
        <dbReference type="ARBA" id="ARBA00022448"/>
    </source>
</evidence>
<evidence type="ECO:0000256" key="8">
    <source>
        <dbReference type="ARBA" id="ARBA00022989"/>
    </source>
</evidence>
<evidence type="ECO:0000256" key="13">
    <source>
        <dbReference type="SAM" id="Phobius"/>
    </source>
</evidence>
<dbReference type="GO" id="GO:0015078">
    <property type="term" value="F:proton transmembrane transporter activity"/>
    <property type="evidence" value="ECO:0007669"/>
    <property type="project" value="InterPro"/>
</dbReference>
<evidence type="ECO:0000256" key="2">
    <source>
        <dbReference type="ARBA" id="ARBA00008892"/>
    </source>
</evidence>
<evidence type="ECO:0000256" key="10">
    <source>
        <dbReference type="ARBA" id="ARBA00023128"/>
    </source>
</evidence>
<proteinExistence type="inferred from homology"/>
<name>A0A0S2M850_9COLE</name>
<evidence type="ECO:0000313" key="14">
    <source>
        <dbReference type="EMBL" id="ALO70853.1"/>
    </source>
</evidence>
<dbReference type="GO" id="GO:0015986">
    <property type="term" value="P:proton motive force-driven ATP synthesis"/>
    <property type="evidence" value="ECO:0007669"/>
    <property type="project" value="InterPro"/>
</dbReference>
<evidence type="ECO:0000256" key="6">
    <source>
        <dbReference type="ARBA" id="ARBA00022692"/>
    </source>
</evidence>
<evidence type="ECO:0000256" key="3">
    <source>
        <dbReference type="ARBA" id="ARBA00011291"/>
    </source>
</evidence>
<evidence type="ECO:0000256" key="7">
    <source>
        <dbReference type="ARBA" id="ARBA00022781"/>
    </source>
</evidence>
<feature type="transmembrane region" description="Helical" evidence="13">
    <location>
        <begin position="12"/>
        <end position="35"/>
    </location>
</feature>
<comment type="subcellular location">
    <subcellularLocation>
        <location evidence="1 12">Mitochondrion membrane</location>
        <topology evidence="1 12">Single-pass membrane protein</topology>
    </subcellularLocation>
</comment>
<reference evidence="14" key="1">
    <citation type="submission" date="2015-09" db="EMBL/GenBank/DDBJ databases">
        <title>Staphyliniformia phylogenetics from de novo mitogenomic assemblies.</title>
        <authorList>
            <person name="Favreau E.A."/>
            <person name="Linard B."/>
            <person name="Vogler A.P."/>
        </authorList>
    </citation>
    <scope>NUCLEOTIDE SEQUENCE</scope>
</reference>
<keyword evidence="9 12" id="KW-0406">Ion transport</keyword>
<dbReference type="InterPro" id="IPR001421">
    <property type="entry name" value="ATP8_metazoa"/>
</dbReference>
<dbReference type="EMBL" id="KT780670">
    <property type="protein sequence ID" value="ALO70853.1"/>
    <property type="molecule type" value="Genomic_DNA"/>
</dbReference>
<organism evidence="14">
    <name type="scientific">Phloeopora testacea</name>
    <dbReference type="NCBI Taxonomy" id="347434"/>
    <lineage>
        <taxon>Eukaryota</taxon>
        <taxon>Metazoa</taxon>
        <taxon>Ecdysozoa</taxon>
        <taxon>Arthropoda</taxon>
        <taxon>Hexapoda</taxon>
        <taxon>Insecta</taxon>
        <taxon>Pterygota</taxon>
        <taxon>Neoptera</taxon>
        <taxon>Endopterygota</taxon>
        <taxon>Coleoptera</taxon>
        <taxon>Polyphaga</taxon>
        <taxon>Staphyliniformia</taxon>
        <taxon>Staphylinidae</taxon>
        <taxon>Tachyporinae group</taxon>
        <taxon>Aleocharinae</taxon>
        <taxon>Oxypodini</taxon>
        <taxon>Phloeopora</taxon>
    </lineage>
</organism>
<accession>A0A0S2M850</accession>
<geneLocation type="mitochondrion" evidence="14"/>